<gene>
    <name evidence="1" type="ORF">MENT_LOCUS40474</name>
</gene>
<organism evidence="1 2">
    <name type="scientific">Meloidogyne enterolobii</name>
    <name type="common">Root-knot nematode worm</name>
    <name type="synonym">Meloidogyne mayaguensis</name>
    <dbReference type="NCBI Taxonomy" id="390850"/>
    <lineage>
        <taxon>Eukaryota</taxon>
        <taxon>Metazoa</taxon>
        <taxon>Ecdysozoa</taxon>
        <taxon>Nematoda</taxon>
        <taxon>Chromadorea</taxon>
        <taxon>Rhabditida</taxon>
        <taxon>Tylenchina</taxon>
        <taxon>Tylenchomorpha</taxon>
        <taxon>Tylenchoidea</taxon>
        <taxon>Meloidogynidae</taxon>
        <taxon>Meloidogyninae</taxon>
        <taxon>Meloidogyne</taxon>
    </lineage>
</organism>
<evidence type="ECO:0000313" key="1">
    <source>
        <dbReference type="EMBL" id="CAD2187864.1"/>
    </source>
</evidence>
<sequence>MLFDSPRRQMYFTFENKNYINPKFIYCNKHPKWFLQIINGNSLFKLNNACKGDEYILHFKYLNKDMELHTNCGEALSSANVNLYYINFEMQQNGSIKALCQLVGYFPFKELNNQNDLENLLKKKTLEAINHINVGHKNNKRKANFGTTNLSIPKMKKEDD</sequence>
<protein>
    <submittedName>
        <fullName evidence="1">Uncharacterized protein</fullName>
    </submittedName>
</protein>
<dbReference type="Proteomes" id="UP000580250">
    <property type="component" value="Unassembled WGS sequence"/>
</dbReference>
<evidence type="ECO:0000313" key="2">
    <source>
        <dbReference type="Proteomes" id="UP000580250"/>
    </source>
</evidence>
<proteinExistence type="predicted"/>
<dbReference type="EMBL" id="CAJEWN010000659">
    <property type="protein sequence ID" value="CAD2187864.1"/>
    <property type="molecule type" value="Genomic_DNA"/>
</dbReference>
<dbReference type="AlphaFoldDB" id="A0A6V7WLH2"/>
<comment type="caution">
    <text evidence="1">The sequence shown here is derived from an EMBL/GenBank/DDBJ whole genome shotgun (WGS) entry which is preliminary data.</text>
</comment>
<name>A0A6V7WLH2_MELEN</name>
<reference evidence="1 2" key="1">
    <citation type="submission" date="2020-08" db="EMBL/GenBank/DDBJ databases">
        <authorList>
            <person name="Koutsovoulos G."/>
            <person name="Danchin GJ E."/>
        </authorList>
    </citation>
    <scope>NUCLEOTIDE SEQUENCE [LARGE SCALE GENOMIC DNA]</scope>
</reference>
<accession>A0A6V7WLH2</accession>